<evidence type="ECO:0000313" key="8">
    <source>
        <dbReference type="Proteomes" id="UP001454489"/>
    </source>
</evidence>
<protein>
    <recommendedName>
        <fullName evidence="6">Phosphatidylglycerol lysyltransferase</fullName>
        <ecNumber evidence="6">2.3.2.3</ecNumber>
    </recommendedName>
    <alternativeName>
        <fullName evidence="6">Lysylphosphatidylglycerol synthase</fullName>
    </alternativeName>
</protein>
<evidence type="ECO:0000313" key="7">
    <source>
        <dbReference type="EMBL" id="MEQ2558651.1"/>
    </source>
</evidence>
<feature type="transmembrane region" description="Helical" evidence="6">
    <location>
        <begin position="157"/>
        <end position="177"/>
    </location>
</feature>
<comment type="subcellular location">
    <subcellularLocation>
        <location evidence="1 6">Cell membrane</location>
        <topology evidence="1 6">Multi-pass membrane protein</topology>
    </subcellularLocation>
</comment>
<comment type="caution">
    <text evidence="7">The sequence shown here is derived from an EMBL/GenBank/DDBJ whole genome shotgun (WGS) entry which is preliminary data.</text>
</comment>
<keyword evidence="5 6" id="KW-0472">Membrane</keyword>
<keyword evidence="6" id="KW-0808">Transferase</keyword>
<organism evidence="7 8">
    <name type="scientific">Maccoyibacter intestinihominis</name>
    <dbReference type="NCBI Taxonomy" id="3133499"/>
    <lineage>
        <taxon>Bacteria</taxon>
        <taxon>Bacillati</taxon>
        <taxon>Bacillota</taxon>
        <taxon>Clostridia</taxon>
        <taxon>Lachnospirales</taxon>
        <taxon>Lachnospiraceae</taxon>
        <taxon>Maccoyibacter</taxon>
    </lineage>
</organism>
<evidence type="ECO:0000256" key="5">
    <source>
        <dbReference type="ARBA" id="ARBA00023136"/>
    </source>
</evidence>
<dbReference type="NCBIfam" id="TIGR00374">
    <property type="entry name" value="flippase-like domain"/>
    <property type="match status" value="1"/>
</dbReference>
<dbReference type="RefSeq" id="WP_353531414.1">
    <property type="nucleotide sequence ID" value="NZ_JBBMEX010000014.1"/>
</dbReference>
<keyword evidence="4 6" id="KW-1133">Transmembrane helix</keyword>
<keyword evidence="8" id="KW-1185">Reference proteome</keyword>
<sequence>MQRNKILCFFATIIIAAVTIYVVFRGGGVSFGQLAESIKEASVPGIILSCISMFGFIFFEGEALREIVFHMGYPTKHKDAFVYSAADIYFSAITPSASGGQPASAFFMIKDGMPATTVMAALLVNLIMYTLAVISIGVFAILAFPKIFLNFSVVCKIFIVSGIIVLSVLAIIFYLLLRKQEILKKLAVWLEAFLRKIHCVHAADRVQNKMEAALKDYANCVELIFHKKRVLWKAFLLNLLQRMSQIMVTLFTFFAIHGDLSKIWELFATQIYVVLGSNCVPIPGAIGVADYLMLSGYKELMSKSDAYHLEILSRGLSFYGCMMISMITVLVGYICLRKKEIRRDK</sequence>
<keyword evidence="6" id="KW-0046">Antibiotic resistance</keyword>
<feature type="transmembrane region" description="Helical" evidence="6">
    <location>
        <begin position="118"/>
        <end position="145"/>
    </location>
</feature>
<keyword evidence="2" id="KW-1003">Cell membrane</keyword>
<name>A0ABV1HG29_9FIRM</name>
<accession>A0ABV1HG29</accession>
<feature type="transmembrane region" description="Helical" evidence="6">
    <location>
        <begin position="316"/>
        <end position="336"/>
    </location>
</feature>
<evidence type="ECO:0000256" key="3">
    <source>
        <dbReference type="ARBA" id="ARBA00022692"/>
    </source>
</evidence>
<dbReference type="PANTHER" id="PTHR37693:SF1">
    <property type="entry name" value="INTEGRAL MEMBRANE PROTEIN"/>
    <property type="match status" value="1"/>
</dbReference>
<dbReference type="PANTHER" id="PTHR37693">
    <property type="entry name" value="PHOSPHATIDYLGLYCEROL LYSYLTRANSFERASE"/>
    <property type="match status" value="1"/>
</dbReference>
<dbReference type="EMBL" id="JBBMEX010000014">
    <property type="protein sequence ID" value="MEQ2558651.1"/>
    <property type="molecule type" value="Genomic_DNA"/>
</dbReference>
<dbReference type="Proteomes" id="UP001454489">
    <property type="component" value="Unassembled WGS sequence"/>
</dbReference>
<comment type="catalytic activity">
    <reaction evidence="6">
        <text>L-lysyl-tRNA(Lys) + a 1,2-diacyl-sn-glycero-3-phospho-(1'-sn-glycerol) = a 1,2-diacyl-sn-glycero-3-phospho-1'-(3'-O-L-lysyl)-sn-glycerol + tRNA(Lys)</text>
        <dbReference type="Rhea" id="RHEA:10668"/>
        <dbReference type="Rhea" id="RHEA-COMP:9696"/>
        <dbReference type="Rhea" id="RHEA-COMP:9697"/>
        <dbReference type="ChEBI" id="CHEBI:64716"/>
        <dbReference type="ChEBI" id="CHEBI:75792"/>
        <dbReference type="ChEBI" id="CHEBI:78442"/>
        <dbReference type="ChEBI" id="CHEBI:78529"/>
        <dbReference type="EC" id="2.3.2.3"/>
    </reaction>
</comment>
<dbReference type="InterPro" id="IPR022791">
    <property type="entry name" value="L-PG_synthase/AglD"/>
</dbReference>
<comment type="function">
    <text evidence="6">Catalyzes the transfer of a lysyl group from L-lysyl-tRNA(Lys) to membrane-bound phosphatidylglycerol (PG), which produces lysylphosphatidylglycerol (LPG), a major component of the bacterial membrane with a positive net charge. LPG synthesis contributes to bacterial virulence as it is involved in the resistance mechanism against cationic antimicrobial peptides (CAMP) produces by the host's immune system (defensins, cathelicidins) and by the competing microorganisms.</text>
</comment>
<evidence type="ECO:0000256" key="1">
    <source>
        <dbReference type="ARBA" id="ARBA00004651"/>
    </source>
</evidence>
<proteinExistence type="inferred from homology"/>
<comment type="similarity">
    <text evidence="6">Belongs to the LPG synthase family.</text>
</comment>
<reference evidence="7 8" key="1">
    <citation type="submission" date="2024-03" db="EMBL/GenBank/DDBJ databases">
        <title>Human intestinal bacterial collection.</title>
        <authorList>
            <person name="Pauvert C."/>
            <person name="Hitch T.C.A."/>
            <person name="Clavel T."/>
        </authorList>
    </citation>
    <scope>NUCLEOTIDE SEQUENCE [LARGE SCALE GENOMIC DNA]</scope>
    <source>
        <strain evidence="7 8">CLA-AA-H185</strain>
    </source>
</reference>
<keyword evidence="3 6" id="KW-0812">Transmembrane</keyword>
<feature type="transmembrane region" description="Helical" evidence="6">
    <location>
        <begin position="41"/>
        <end position="59"/>
    </location>
</feature>
<evidence type="ECO:0000256" key="6">
    <source>
        <dbReference type="RuleBase" id="RU363042"/>
    </source>
</evidence>
<dbReference type="Pfam" id="PF03706">
    <property type="entry name" value="LPG_synthase_TM"/>
    <property type="match status" value="1"/>
</dbReference>
<evidence type="ECO:0000256" key="2">
    <source>
        <dbReference type="ARBA" id="ARBA00022475"/>
    </source>
</evidence>
<dbReference type="EC" id="2.3.2.3" evidence="6"/>
<gene>
    <name evidence="6" type="primary">mprF</name>
    <name evidence="7" type="ORF">WMO43_12340</name>
</gene>
<keyword evidence="6" id="KW-0443">Lipid metabolism</keyword>
<evidence type="ECO:0000256" key="4">
    <source>
        <dbReference type="ARBA" id="ARBA00022989"/>
    </source>
</evidence>